<dbReference type="InterPro" id="IPR029016">
    <property type="entry name" value="GAF-like_dom_sf"/>
</dbReference>
<dbReference type="AlphaFoldDB" id="A0A917BAI3"/>
<sequence length="283" mass="32074">MIQLPNDPEYYSVEEAADELLLQVSEFIGVNTVYIAKKEENYMQVLDSYNENEHIVDSDLQVNYADSYCQFVMDSTDSHFKTFNLTTEEATTHMQLAKEIGAKAFMGVKLYGKDNEEFGTLCVMDLNEKKFTERELSFLQSVGKVFNFIINLDETKQQIDLLSTPIVPVTEGVVVLPLVGIMNEERSSRLLENILHHAHQEDLDYFIMDLSGLITFNNLFTNHLIHIIDALELMGITPVVIGVRPDMAMAQVNQGTYFNKIKVAASLEQALKQIGFSLIKNEA</sequence>
<dbReference type="InterPro" id="IPR002645">
    <property type="entry name" value="STAS_dom"/>
</dbReference>
<dbReference type="PANTHER" id="PTHR33745:SF8">
    <property type="entry name" value="BLUE-LIGHT PHOTORECEPTOR"/>
    <property type="match status" value="1"/>
</dbReference>
<dbReference type="CDD" id="cd07041">
    <property type="entry name" value="STAS_RsbR_RsbS_like"/>
    <property type="match status" value="1"/>
</dbReference>
<dbReference type="InterPro" id="IPR036513">
    <property type="entry name" value="STAS_dom_sf"/>
</dbReference>
<dbReference type="RefSeq" id="WP_188379025.1">
    <property type="nucleotide sequence ID" value="NZ_BMEL01000005.1"/>
</dbReference>
<protein>
    <recommendedName>
        <fullName evidence="1">STAS domain-containing protein</fullName>
    </recommendedName>
</protein>
<dbReference type="InterPro" id="IPR003018">
    <property type="entry name" value="GAF"/>
</dbReference>
<evidence type="ECO:0000259" key="1">
    <source>
        <dbReference type="PROSITE" id="PS50801"/>
    </source>
</evidence>
<dbReference type="Gene3D" id="3.30.450.40">
    <property type="match status" value="1"/>
</dbReference>
<keyword evidence="3" id="KW-1185">Reference proteome</keyword>
<evidence type="ECO:0000313" key="3">
    <source>
        <dbReference type="Proteomes" id="UP000660110"/>
    </source>
</evidence>
<organism evidence="2 3">
    <name type="scientific">Halobacillus andaensis</name>
    <dbReference type="NCBI Taxonomy" id="1176239"/>
    <lineage>
        <taxon>Bacteria</taxon>
        <taxon>Bacillati</taxon>
        <taxon>Bacillota</taxon>
        <taxon>Bacilli</taxon>
        <taxon>Bacillales</taxon>
        <taxon>Bacillaceae</taxon>
        <taxon>Halobacillus</taxon>
    </lineage>
</organism>
<dbReference type="SUPFAM" id="SSF55781">
    <property type="entry name" value="GAF domain-like"/>
    <property type="match status" value="1"/>
</dbReference>
<accession>A0A917BAI3</accession>
<feature type="domain" description="STAS" evidence="1">
    <location>
        <begin position="163"/>
        <end position="274"/>
    </location>
</feature>
<dbReference type="Proteomes" id="UP000660110">
    <property type="component" value="Unassembled WGS sequence"/>
</dbReference>
<name>A0A917BAI3_HALAA</name>
<dbReference type="PANTHER" id="PTHR33745">
    <property type="entry name" value="RSBT ANTAGONIST PROTEIN RSBS-RELATED"/>
    <property type="match status" value="1"/>
</dbReference>
<reference evidence="2" key="2">
    <citation type="submission" date="2020-09" db="EMBL/GenBank/DDBJ databases">
        <authorList>
            <person name="Sun Q."/>
            <person name="Zhou Y."/>
        </authorList>
    </citation>
    <scope>NUCLEOTIDE SEQUENCE</scope>
    <source>
        <strain evidence="2">CGMCC 1.12153</strain>
    </source>
</reference>
<proteinExistence type="predicted"/>
<dbReference type="Gene3D" id="3.30.750.24">
    <property type="entry name" value="STAS domain"/>
    <property type="match status" value="1"/>
</dbReference>
<gene>
    <name evidence="2" type="ORF">GCM10010954_37030</name>
</gene>
<dbReference type="SUPFAM" id="SSF52091">
    <property type="entry name" value="SpoIIaa-like"/>
    <property type="match status" value="1"/>
</dbReference>
<dbReference type="Pfam" id="PF01740">
    <property type="entry name" value="STAS"/>
    <property type="match status" value="1"/>
</dbReference>
<dbReference type="PROSITE" id="PS50801">
    <property type="entry name" value="STAS"/>
    <property type="match status" value="1"/>
</dbReference>
<dbReference type="EMBL" id="BMEL01000005">
    <property type="protein sequence ID" value="GGF34529.1"/>
    <property type="molecule type" value="Genomic_DNA"/>
</dbReference>
<comment type="caution">
    <text evidence="2">The sequence shown here is derived from an EMBL/GenBank/DDBJ whole genome shotgun (WGS) entry which is preliminary data.</text>
</comment>
<dbReference type="InterPro" id="IPR051932">
    <property type="entry name" value="Bact_StressResp_Reg"/>
</dbReference>
<evidence type="ECO:0000313" key="2">
    <source>
        <dbReference type="EMBL" id="GGF34529.1"/>
    </source>
</evidence>
<reference evidence="2" key="1">
    <citation type="journal article" date="2014" name="Int. J. Syst. Evol. Microbiol.">
        <title>Complete genome sequence of Corynebacterium casei LMG S-19264T (=DSM 44701T), isolated from a smear-ripened cheese.</title>
        <authorList>
            <consortium name="US DOE Joint Genome Institute (JGI-PGF)"/>
            <person name="Walter F."/>
            <person name="Albersmeier A."/>
            <person name="Kalinowski J."/>
            <person name="Ruckert C."/>
        </authorList>
    </citation>
    <scope>NUCLEOTIDE SEQUENCE</scope>
    <source>
        <strain evidence="2">CGMCC 1.12153</strain>
    </source>
</reference>
<dbReference type="Pfam" id="PF01590">
    <property type="entry name" value="GAF"/>
    <property type="match status" value="1"/>
</dbReference>